<dbReference type="RefSeq" id="XP_012335101.1">
    <property type="nucleotide sequence ID" value="XM_012479678.1"/>
</dbReference>
<evidence type="ECO:0008006" key="4">
    <source>
        <dbReference type="Google" id="ProtNLM"/>
    </source>
</evidence>
<organism evidence="2 3">
    <name type="scientific">Plasmodium fragile</name>
    <dbReference type="NCBI Taxonomy" id="5857"/>
    <lineage>
        <taxon>Eukaryota</taxon>
        <taxon>Sar</taxon>
        <taxon>Alveolata</taxon>
        <taxon>Apicomplexa</taxon>
        <taxon>Aconoidasida</taxon>
        <taxon>Haemosporida</taxon>
        <taxon>Plasmodiidae</taxon>
        <taxon>Plasmodium</taxon>
        <taxon>Plasmodium (Plasmodium)</taxon>
    </lineage>
</organism>
<sequence>MLRQVQLLILLIVASKKATVLVNSRRISHLHSKLNESIHHFNKCHSPNVWHHRRNKPHHAYIKPPLFHIHQRKINYLKNGNSIYSKYYNNEPVYNTYNPILNYEILDLVKVFGRLAEHGKYESLNIAVDVDINEQETLNDPDGKNGQAKRNNSWTHKFVSIFKFKNFYEHDKRAYWYRHFAQKGKMNFEDFKKYLLLLKFKWPKDSLFPTYNMFLFEKGLSKNVDSPLIRSKVENYIQRQEINENLLKSCFFCFSEGKEYITAQDILNTFVGWKRKGDKNDRKDRHTNFFSFFKKAKPEEDSIDWYTFKNKIDACTIRMHEAKT</sequence>
<reference evidence="2 3" key="1">
    <citation type="submission" date="2014-03" db="EMBL/GenBank/DDBJ databases">
        <title>The Genome Sequence of Plasmodium fragile nilgiri.</title>
        <authorList>
            <consortium name="The Broad Institute Genomics Platform"/>
            <consortium name="The Broad Institute Genome Sequencing Center for Infectious Disease"/>
            <person name="Neafsey D."/>
            <person name="Duraisingh M."/>
            <person name="Young S.K."/>
            <person name="Zeng Q."/>
            <person name="Gargeya S."/>
            <person name="Abouelleil A."/>
            <person name="Alvarado L."/>
            <person name="Chapman S.B."/>
            <person name="Gainer-Dewar J."/>
            <person name="Goldberg J."/>
            <person name="Griggs A."/>
            <person name="Gujja S."/>
            <person name="Hansen M."/>
            <person name="Howarth C."/>
            <person name="Imamovic A."/>
            <person name="Larimer J."/>
            <person name="Pearson M."/>
            <person name="Poon T.W."/>
            <person name="Priest M."/>
            <person name="Roberts A."/>
            <person name="Saif S."/>
            <person name="Shea T."/>
            <person name="Sykes S."/>
            <person name="Wortman J."/>
            <person name="Nusbaum C."/>
            <person name="Birren B."/>
        </authorList>
    </citation>
    <scope>NUCLEOTIDE SEQUENCE [LARGE SCALE GENOMIC DNA]</scope>
    <source>
        <strain evidence="3">nilgiri</strain>
    </source>
</reference>
<evidence type="ECO:0000313" key="2">
    <source>
        <dbReference type="EMBL" id="KJP88263.1"/>
    </source>
</evidence>
<keyword evidence="3" id="KW-1185">Reference proteome</keyword>
<protein>
    <recommendedName>
        <fullName evidence="4">Plasmodium RESA N-terminal domain-containing protein</fullName>
    </recommendedName>
</protein>
<gene>
    <name evidence="2" type="ORF">AK88_02044</name>
</gene>
<name>A0A0D9QMW2_PLAFR</name>
<dbReference type="OMA" id="WPKDSLF"/>
<evidence type="ECO:0000313" key="3">
    <source>
        <dbReference type="Proteomes" id="UP000054561"/>
    </source>
</evidence>
<evidence type="ECO:0000256" key="1">
    <source>
        <dbReference type="SAM" id="SignalP"/>
    </source>
</evidence>
<dbReference type="EMBL" id="KQ001663">
    <property type="protein sequence ID" value="KJP88263.1"/>
    <property type="molecule type" value="Genomic_DNA"/>
</dbReference>
<dbReference type="Proteomes" id="UP000054561">
    <property type="component" value="Unassembled WGS sequence"/>
</dbReference>
<dbReference type="VEuPathDB" id="PlasmoDB:AK88_02044"/>
<keyword evidence="1" id="KW-0732">Signal</keyword>
<dbReference type="GeneID" id="24267358"/>
<dbReference type="AlphaFoldDB" id="A0A0D9QMW2"/>
<dbReference type="OrthoDB" id="370721at2759"/>
<feature type="signal peptide" evidence="1">
    <location>
        <begin position="1"/>
        <end position="18"/>
    </location>
</feature>
<feature type="chain" id="PRO_5002344036" description="Plasmodium RESA N-terminal domain-containing protein" evidence="1">
    <location>
        <begin position="19"/>
        <end position="324"/>
    </location>
</feature>
<proteinExistence type="predicted"/>
<accession>A0A0D9QMW2</accession>